<feature type="compositionally biased region" description="Low complexity" evidence="1">
    <location>
        <begin position="69"/>
        <end position="91"/>
    </location>
</feature>
<feature type="region of interest" description="Disordered" evidence="1">
    <location>
        <begin position="27"/>
        <end position="95"/>
    </location>
</feature>
<sequence length="238" mass="25700">MAAQRSSPHSPRAGCSLCTIITNLRSTATSSGSSESTPVDIQHAYRTPWATSLSPGPASPTPTTPHEQPSPTSPTAHAPLTSPSTSTSTSSRKVAGERRAIYTDSDLTVWPALSGRAGEALASGERHLVLAFNVHVESVYQLGRADVPLLTRALRIANDLLDKDPSGQTQTDPGLGTKAEERKIGFVVGPLRDPRHPYAHVHLHAVKGPWDLASYYRKAMVYNFVGWYELEDLIAEIR</sequence>
<comment type="caution">
    <text evidence="2">The sequence shown here is derived from an EMBL/GenBank/DDBJ whole genome shotgun (WGS) entry which is preliminary data.</text>
</comment>
<feature type="compositionally biased region" description="Low complexity" evidence="1">
    <location>
        <begin position="27"/>
        <end position="37"/>
    </location>
</feature>
<dbReference type="SUPFAM" id="SSF54197">
    <property type="entry name" value="HIT-like"/>
    <property type="match status" value="1"/>
</dbReference>
<evidence type="ECO:0000313" key="2">
    <source>
        <dbReference type="EMBL" id="KAG7562607.1"/>
    </source>
</evidence>
<reference evidence="2" key="1">
    <citation type="submission" date="2020-04" db="EMBL/GenBank/DDBJ databases">
        <title>Analysis of mating type loci in Filobasidium floriforme.</title>
        <authorList>
            <person name="Nowrousian M."/>
        </authorList>
    </citation>
    <scope>NUCLEOTIDE SEQUENCE</scope>
    <source>
        <strain evidence="2">CBS 6242</strain>
    </source>
</reference>
<proteinExistence type="predicted"/>
<gene>
    <name evidence="2" type="ORF">FFLO_01980</name>
</gene>
<evidence type="ECO:0008006" key="4">
    <source>
        <dbReference type="Google" id="ProtNLM"/>
    </source>
</evidence>
<accession>A0A8K0NUF5</accession>
<name>A0A8K0NUF5_9TREE</name>
<protein>
    <recommendedName>
        <fullName evidence="4">HIT domain-containing protein</fullName>
    </recommendedName>
</protein>
<keyword evidence="3" id="KW-1185">Reference proteome</keyword>
<organism evidence="2 3">
    <name type="scientific">Filobasidium floriforme</name>
    <dbReference type="NCBI Taxonomy" id="5210"/>
    <lineage>
        <taxon>Eukaryota</taxon>
        <taxon>Fungi</taxon>
        <taxon>Dikarya</taxon>
        <taxon>Basidiomycota</taxon>
        <taxon>Agaricomycotina</taxon>
        <taxon>Tremellomycetes</taxon>
        <taxon>Filobasidiales</taxon>
        <taxon>Filobasidiaceae</taxon>
        <taxon>Filobasidium</taxon>
    </lineage>
</organism>
<dbReference type="EMBL" id="JABELV010000029">
    <property type="protein sequence ID" value="KAG7562607.1"/>
    <property type="molecule type" value="Genomic_DNA"/>
</dbReference>
<evidence type="ECO:0000313" key="3">
    <source>
        <dbReference type="Proteomes" id="UP000812966"/>
    </source>
</evidence>
<dbReference type="Proteomes" id="UP000812966">
    <property type="component" value="Unassembled WGS sequence"/>
</dbReference>
<dbReference type="AlphaFoldDB" id="A0A8K0NUF5"/>
<evidence type="ECO:0000256" key="1">
    <source>
        <dbReference type="SAM" id="MobiDB-lite"/>
    </source>
</evidence>
<dbReference type="InterPro" id="IPR036265">
    <property type="entry name" value="HIT-like_sf"/>
</dbReference>